<dbReference type="Pfam" id="PF08007">
    <property type="entry name" value="JmjC_2"/>
    <property type="match status" value="1"/>
</dbReference>
<comment type="function">
    <text evidence="3">Oxygenase that can act as both a histone lysine demethylase and a ribosomal histidine hydroxylase.</text>
</comment>
<dbReference type="GO" id="GO:0005730">
    <property type="term" value="C:nucleolus"/>
    <property type="evidence" value="ECO:0007669"/>
    <property type="project" value="TreeGrafter"/>
</dbReference>
<accession>A0A418APV9</accession>
<gene>
    <name evidence="6" type="ORF">DYB32_007156</name>
</gene>
<dbReference type="InterPro" id="IPR003347">
    <property type="entry name" value="JmjC_dom"/>
</dbReference>
<evidence type="ECO:0000256" key="2">
    <source>
        <dbReference type="ARBA" id="ARBA00023004"/>
    </source>
</evidence>
<keyword evidence="2 3" id="KW-0408">Iron</keyword>
<comment type="similarity">
    <text evidence="3">Belongs to the ROX family.</text>
</comment>
<name>A0A418APV9_9STRA</name>
<dbReference type="Gene3D" id="2.60.120.650">
    <property type="entry name" value="Cupin"/>
    <property type="match status" value="1"/>
</dbReference>
<feature type="compositionally biased region" description="Basic and acidic residues" evidence="4">
    <location>
        <begin position="12"/>
        <end position="30"/>
    </location>
</feature>
<dbReference type="Proteomes" id="UP000285060">
    <property type="component" value="Unassembled WGS sequence"/>
</dbReference>
<dbReference type="PANTHER" id="PTHR13096">
    <property type="entry name" value="MINA53 MYC INDUCED NUCLEAR ANTIGEN"/>
    <property type="match status" value="1"/>
</dbReference>
<dbReference type="GO" id="GO:0051864">
    <property type="term" value="F:histone H3K36 demethylase activity"/>
    <property type="evidence" value="ECO:0007669"/>
    <property type="project" value="TreeGrafter"/>
</dbReference>
<keyword evidence="3" id="KW-0223">Dioxygenase</keyword>
<keyword evidence="3" id="KW-0560">Oxidoreductase</keyword>
<dbReference type="EC" id="1.14.11.-" evidence="3"/>
<keyword evidence="3" id="KW-0539">Nucleus</keyword>
<dbReference type="Gene3D" id="3.90.930.40">
    <property type="match status" value="1"/>
</dbReference>
<evidence type="ECO:0000256" key="4">
    <source>
        <dbReference type="SAM" id="MobiDB-lite"/>
    </source>
</evidence>
<reference evidence="6 7" key="1">
    <citation type="submission" date="2018-08" db="EMBL/GenBank/DDBJ databases">
        <title>Aphanomyces genome sequencing and annotation.</title>
        <authorList>
            <person name="Minardi D."/>
            <person name="Oidtmann B."/>
            <person name="Van Der Giezen M."/>
            <person name="Studholme D.J."/>
        </authorList>
    </citation>
    <scope>NUCLEOTIDE SEQUENCE [LARGE SCALE GENOMIC DNA]</scope>
    <source>
        <strain evidence="6 7">NJM0002</strain>
    </source>
</reference>
<evidence type="ECO:0000259" key="5">
    <source>
        <dbReference type="PROSITE" id="PS51184"/>
    </source>
</evidence>
<comment type="cofactor">
    <cofactor evidence="3">
        <name>Fe(2+)</name>
        <dbReference type="ChEBI" id="CHEBI:29033"/>
    </cofactor>
    <text evidence="3">Binds 1 Fe(2+) ion per subunit.</text>
</comment>
<feature type="compositionally biased region" description="Low complexity" evidence="4">
    <location>
        <begin position="1"/>
        <end position="11"/>
    </location>
</feature>
<feature type="region of interest" description="Disordered" evidence="4">
    <location>
        <begin position="1"/>
        <end position="42"/>
    </location>
</feature>
<evidence type="ECO:0000256" key="3">
    <source>
        <dbReference type="RuleBase" id="RU366061"/>
    </source>
</evidence>
<organism evidence="6 7">
    <name type="scientific">Aphanomyces invadans</name>
    <dbReference type="NCBI Taxonomy" id="157072"/>
    <lineage>
        <taxon>Eukaryota</taxon>
        <taxon>Sar</taxon>
        <taxon>Stramenopiles</taxon>
        <taxon>Oomycota</taxon>
        <taxon>Saprolegniomycetes</taxon>
        <taxon>Saprolegniales</taxon>
        <taxon>Verrucalvaceae</taxon>
        <taxon>Aphanomyces</taxon>
    </lineage>
</organism>
<dbReference type="VEuPathDB" id="FungiDB:H310_10379"/>
<dbReference type="SUPFAM" id="SSF51197">
    <property type="entry name" value="Clavaminate synthase-like"/>
    <property type="match status" value="1"/>
</dbReference>
<dbReference type="PANTHER" id="PTHR13096:SF8">
    <property type="entry name" value="RIBOSOMAL OXYGENASE 1"/>
    <property type="match status" value="1"/>
</dbReference>
<dbReference type="GO" id="GO:0032453">
    <property type="term" value="F:histone H3K4 demethylase activity"/>
    <property type="evidence" value="ECO:0007669"/>
    <property type="project" value="TreeGrafter"/>
</dbReference>
<dbReference type="GO" id="GO:0005506">
    <property type="term" value="F:iron ion binding"/>
    <property type="evidence" value="ECO:0007669"/>
    <property type="project" value="UniProtKB-UniRule"/>
</dbReference>
<keyword evidence="7" id="KW-1185">Reference proteome</keyword>
<keyword evidence="3" id="KW-0805">Transcription regulation</keyword>
<dbReference type="PROSITE" id="PS51184">
    <property type="entry name" value="JMJC"/>
    <property type="match status" value="1"/>
</dbReference>
<evidence type="ECO:0000256" key="1">
    <source>
        <dbReference type="ARBA" id="ARBA00022723"/>
    </source>
</evidence>
<dbReference type="InterPro" id="IPR039994">
    <property type="entry name" value="NO66-like"/>
</dbReference>
<dbReference type="AlphaFoldDB" id="A0A418APV9"/>
<sequence>MARTKQATKATTAREKRSLVDEPPKNEETAKKHKNANVTNSPLSALLQGMSMETFDSEYFEKKPLHIKDIYPCSGLFSRSSLLNIIANESLRHNDDLTVTVYKDGVRQNFEPPEDDDHDGVATSEQVDKLMTSGYSVQFYQPQRYQKNICNINAALEAHYGCLAGASAYLTPPHAQALAPHHDDVDVFILQTEGSKHWKLYEPLVELAGEHSNDLDPSMLKDPIMELTLEEGDMLYFPRGTKMIEHVNETDLHAAADVAALDFVKHRLPPAHSAIRKCHLKDTLSLHLRHKRFCRIVLQDDTVTLFHAVNNCRKHHMGRCTCDENEEDDESDDDDADLPPIANGITFPLECAPVLLHLYSAGETSIANMLERHVADEDSIRAVIFRLIAEDMVERSK</sequence>
<comment type="caution">
    <text evidence="6">The sequence shown here is derived from an EMBL/GenBank/DDBJ whole genome shotgun (WGS) entry which is preliminary data.</text>
</comment>
<evidence type="ECO:0000313" key="7">
    <source>
        <dbReference type="Proteomes" id="UP000285060"/>
    </source>
</evidence>
<feature type="domain" description="JmjC" evidence="5">
    <location>
        <begin position="138"/>
        <end position="275"/>
    </location>
</feature>
<keyword evidence="3" id="KW-0804">Transcription</keyword>
<protein>
    <recommendedName>
        <fullName evidence="3">Bifunctional lysine-specific demethylase and histidyl-hydroxylase</fullName>
        <ecNumber evidence="3">1.14.11.-</ecNumber>
    </recommendedName>
</protein>
<keyword evidence="1 3" id="KW-0479">Metal-binding</keyword>
<evidence type="ECO:0000313" key="6">
    <source>
        <dbReference type="EMBL" id="RHY26931.1"/>
    </source>
</evidence>
<proteinExistence type="inferred from homology"/>
<comment type="subcellular location">
    <subcellularLocation>
        <location evidence="3">Nucleus</location>
    </subcellularLocation>
</comment>
<dbReference type="EMBL" id="QUSY01000877">
    <property type="protein sequence ID" value="RHY26931.1"/>
    <property type="molecule type" value="Genomic_DNA"/>
</dbReference>